<dbReference type="AlphaFoldDB" id="A0A415KMT4"/>
<name>A0A415KMT4_9BACE</name>
<organism evidence="1 2">
    <name type="scientific">Bacteroides xylanisolvens</name>
    <dbReference type="NCBI Taxonomy" id="371601"/>
    <lineage>
        <taxon>Bacteria</taxon>
        <taxon>Pseudomonadati</taxon>
        <taxon>Bacteroidota</taxon>
        <taxon>Bacteroidia</taxon>
        <taxon>Bacteroidales</taxon>
        <taxon>Bacteroidaceae</taxon>
        <taxon>Bacteroides</taxon>
    </lineage>
</organism>
<dbReference type="Proteomes" id="UP000284495">
    <property type="component" value="Unassembled WGS sequence"/>
</dbReference>
<comment type="caution">
    <text evidence="1">The sequence shown here is derived from an EMBL/GenBank/DDBJ whole genome shotgun (WGS) entry which is preliminary data.</text>
</comment>
<reference evidence="1 2" key="1">
    <citation type="submission" date="2018-08" db="EMBL/GenBank/DDBJ databases">
        <title>A genome reference for cultivated species of the human gut microbiota.</title>
        <authorList>
            <person name="Zou Y."/>
            <person name="Xue W."/>
            <person name="Luo G."/>
        </authorList>
    </citation>
    <scope>NUCLEOTIDE SEQUENCE [LARGE SCALE GENOMIC DNA]</scope>
    <source>
        <strain evidence="1 2">AF38-2</strain>
    </source>
</reference>
<evidence type="ECO:0000313" key="2">
    <source>
        <dbReference type="Proteomes" id="UP000284495"/>
    </source>
</evidence>
<proteinExistence type="predicted"/>
<sequence length="208" mass="24491">MNDIMYYSELAEEYYEAACPKFAINGYEKNVLIDTDTERCIFISGDIELDEEQLLFRCKRSRGKTIINLKNNIRKAKKEEKLFPTETRKIYEGKLRIEKETLDDGSIFENEYVLLPHELEKGSHLLTRISNLDHYLDTYTNNRAYYRDNFEILADLEKQVANAEFGFLPKCILISYKDDGDVIFFFSHFEEDNMGNLCAIYEFDTTVN</sequence>
<dbReference type="EMBL" id="QROO01000013">
    <property type="protein sequence ID" value="RHL37567.1"/>
    <property type="molecule type" value="Genomic_DNA"/>
</dbReference>
<gene>
    <name evidence="1" type="ORF">DW027_11655</name>
</gene>
<dbReference type="RefSeq" id="WP_147393827.1">
    <property type="nucleotide sequence ID" value="NZ_JAQEAW010000008.1"/>
</dbReference>
<evidence type="ECO:0000313" key="1">
    <source>
        <dbReference type="EMBL" id="RHL37567.1"/>
    </source>
</evidence>
<protein>
    <submittedName>
        <fullName evidence="1">Uncharacterized protein</fullName>
    </submittedName>
</protein>
<accession>A0A415KMT4</accession>